<gene>
    <name evidence="1" type="ORF">AAE3_LOCUS3220</name>
</gene>
<reference evidence="1 2" key="1">
    <citation type="submission" date="2020-01" db="EMBL/GenBank/DDBJ databases">
        <authorList>
            <person name="Gupta K D."/>
        </authorList>
    </citation>
    <scope>NUCLEOTIDE SEQUENCE [LARGE SCALE GENOMIC DNA]</scope>
</reference>
<evidence type="ECO:0000313" key="2">
    <source>
        <dbReference type="Proteomes" id="UP000467700"/>
    </source>
</evidence>
<comment type="caution">
    <text evidence="1">The sequence shown here is derived from an EMBL/GenBank/DDBJ whole genome shotgun (WGS) entry which is preliminary data.</text>
</comment>
<keyword evidence="2" id="KW-1185">Reference proteome</keyword>
<protein>
    <submittedName>
        <fullName evidence="1">Uncharacterized protein</fullName>
    </submittedName>
</protein>
<dbReference type="EMBL" id="CACVBS010000031">
    <property type="protein sequence ID" value="CAA7261033.1"/>
    <property type="molecule type" value="Genomic_DNA"/>
</dbReference>
<organism evidence="1 2">
    <name type="scientific">Cyclocybe aegerita</name>
    <name type="common">Black poplar mushroom</name>
    <name type="synonym">Agrocybe aegerita</name>
    <dbReference type="NCBI Taxonomy" id="1973307"/>
    <lineage>
        <taxon>Eukaryota</taxon>
        <taxon>Fungi</taxon>
        <taxon>Dikarya</taxon>
        <taxon>Basidiomycota</taxon>
        <taxon>Agaricomycotina</taxon>
        <taxon>Agaricomycetes</taxon>
        <taxon>Agaricomycetidae</taxon>
        <taxon>Agaricales</taxon>
        <taxon>Agaricineae</taxon>
        <taxon>Bolbitiaceae</taxon>
        <taxon>Cyclocybe</taxon>
    </lineage>
</organism>
<dbReference type="AlphaFoldDB" id="A0A8S0WFX4"/>
<dbReference type="Proteomes" id="UP000467700">
    <property type="component" value="Unassembled WGS sequence"/>
</dbReference>
<proteinExistence type="predicted"/>
<evidence type="ECO:0000313" key="1">
    <source>
        <dbReference type="EMBL" id="CAA7261033.1"/>
    </source>
</evidence>
<accession>A0A8S0WFX4</accession>
<name>A0A8S0WFX4_CYCAE</name>
<sequence length="114" mass="12792">MILNTAYAFRRCANIKGFVERQVLQKASLSLKQSINLTADMIFNASKILVALTAAAAASASALPEKRQVPELATCDFVLQPDRPVDSSPSNFFAEFNYVIGRSFAIERWRHRLW</sequence>